<gene>
    <name evidence="1" type="ORF">J3359_13490</name>
</gene>
<keyword evidence="2" id="KW-1185">Reference proteome</keyword>
<sequence length="100" mass="11880">MKLKKDILEKIENDFSSQKENVINLLVNKINENEHINHPRIIRCVIYLSNGDLFELNHYLKTAISDPRDVMLYAEYENNNTLNPCRIRDFNNEFGKELIK</sequence>
<evidence type="ECO:0000313" key="2">
    <source>
        <dbReference type="Proteomes" id="UP000663920"/>
    </source>
</evidence>
<dbReference type="EMBL" id="CP071869">
    <property type="protein sequence ID" value="QTE21821.1"/>
    <property type="molecule type" value="Genomic_DNA"/>
</dbReference>
<dbReference type="RefSeq" id="WP_208077370.1">
    <property type="nucleotide sequence ID" value="NZ_CP071869.1"/>
</dbReference>
<dbReference type="KEGG" id="pcea:J3359_13490"/>
<evidence type="ECO:0000313" key="1">
    <source>
        <dbReference type="EMBL" id="QTE21821.1"/>
    </source>
</evidence>
<dbReference type="AlphaFoldDB" id="A0A975CRD4"/>
<protein>
    <submittedName>
        <fullName evidence="1">Uncharacterized protein</fullName>
    </submittedName>
</protein>
<reference evidence="1 2" key="1">
    <citation type="submission" date="2021-03" db="EMBL/GenBank/DDBJ databases">
        <title>Complete genome of Polaribacter_sp.SM13.</title>
        <authorList>
            <person name="Jeong S.W."/>
            <person name="Bae J.W."/>
        </authorList>
    </citation>
    <scope>NUCLEOTIDE SEQUENCE [LARGE SCALE GENOMIC DNA]</scope>
    <source>
        <strain evidence="1 2">SM13</strain>
    </source>
</reference>
<dbReference type="Proteomes" id="UP000663920">
    <property type="component" value="Chromosome"/>
</dbReference>
<organism evidence="1 2">
    <name type="scientific">Polaribacter cellanae</name>
    <dbReference type="NCBI Taxonomy" id="2818493"/>
    <lineage>
        <taxon>Bacteria</taxon>
        <taxon>Pseudomonadati</taxon>
        <taxon>Bacteroidota</taxon>
        <taxon>Flavobacteriia</taxon>
        <taxon>Flavobacteriales</taxon>
        <taxon>Flavobacteriaceae</taxon>
    </lineage>
</organism>
<name>A0A975CRD4_9FLAO</name>
<proteinExistence type="predicted"/>
<accession>A0A975CRD4</accession>